<feature type="chain" id="PRO_5012664156" evidence="1">
    <location>
        <begin position="25"/>
        <end position="249"/>
    </location>
</feature>
<dbReference type="EMBL" id="MNPL01024861">
    <property type="protein sequence ID" value="OQR68407.1"/>
    <property type="molecule type" value="Genomic_DNA"/>
</dbReference>
<evidence type="ECO:0000256" key="1">
    <source>
        <dbReference type="SAM" id="SignalP"/>
    </source>
</evidence>
<dbReference type="Proteomes" id="UP000192247">
    <property type="component" value="Unassembled WGS sequence"/>
</dbReference>
<accession>A0A1V9X4I8</accession>
<feature type="signal peptide" evidence="1">
    <location>
        <begin position="1"/>
        <end position="24"/>
    </location>
</feature>
<evidence type="ECO:0000313" key="2">
    <source>
        <dbReference type="EMBL" id="OQR68407.1"/>
    </source>
</evidence>
<comment type="caution">
    <text evidence="2">The sequence shown here is derived from an EMBL/GenBank/DDBJ whole genome shotgun (WGS) entry which is preliminary data.</text>
</comment>
<gene>
    <name evidence="2" type="ORF">BIW11_12931</name>
</gene>
<dbReference type="OrthoDB" id="10613974at2759"/>
<sequence length="249" mass="27029">MSLSFFCPWGRIILAATVVPVCVGTKLPIDLDFVTYCCYDKCGTMNSPLWLSSPGLNKTDGSRETLRITSAGDVSVLNNRSDDEMCLITVAADQWSTATMNLSFYLHGSLDPTEVIVVDSQLISPKSVGVTDDRKSKDVFLQSGTTGVALRRKRSTRLAAAAIYYTVDSYSIRSEHQISIAVPVKHIESNGVHIVLASFAVDKGSSGALTDKGNQHGAGRLAEDTLCEESVSFVDRGSPKIKRNFRDKV</sequence>
<name>A0A1V9X4I8_9ACAR</name>
<keyword evidence="1" id="KW-0732">Signal</keyword>
<reference evidence="2 3" key="1">
    <citation type="journal article" date="2017" name="Gigascience">
        <title>Draft genome of the honey bee ectoparasitic mite, Tropilaelaps mercedesae, is shaped by the parasitic life history.</title>
        <authorList>
            <person name="Dong X."/>
            <person name="Armstrong S.D."/>
            <person name="Xia D."/>
            <person name="Makepeace B.L."/>
            <person name="Darby A.C."/>
            <person name="Kadowaki T."/>
        </authorList>
    </citation>
    <scope>NUCLEOTIDE SEQUENCE [LARGE SCALE GENOMIC DNA]</scope>
    <source>
        <strain evidence="2">Wuxi-XJTLU</strain>
    </source>
</reference>
<proteinExistence type="predicted"/>
<protein>
    <submittedName>
        <fullName evidence="2">Uncharacterized protein</fullName>
    </submittedName>
</protein>
<organism evidence="2 3">
    <name type="scientific">Tropilaelaps mercedesae</name>
    <dbReference type="NCBI Taxonomy" id="418985"/>
    <lineage>
        <taxon>Eukaryota</taxon>
        <taxon>Metazoa</taxon>
        <taxon>Ecdysozoa</taxon>
        <taxon>Arthropoda</taxon>
        <taxon>Chelicerata</taxon>
        <taxon>Arachnida</taxon>
        <taxon>Acari</taxon>
        <taxon>Parasitiformes</taxon>
        <taxon>Mesostigmata</taxon>
        <taxon>Gamasina</taxon>
        <taxon>Dermanyssoidea</taxon>
        <taxon>Laelapidae</taxon>
        <taxon>Tropilaelaps</taxon>
    </lineage>
</organism>
<dbReference type="InParanoid" id="A0A1V9X4I8"/>
<evidence type="ECO:0000313" key="3">
    <source>
        <dbReference type="Proteomes" id="UP000192247"/>
    </source>
</evidence>
<dbReference type="AlphaFoldDB" id="A0A1V9X4I8"/>
<keyword evidence="3" id="KW-1185">Reference proteome</keyword>